<dbReference type="OrthoDB" id="9794834at2"/>
<evidence type="ECO:0000313" key="4">
    <source>
        <dbReference type="Proteomes" id="UP000024942"/>
    </source>
</evidence>
<dbReference type="InterPro" id="IPR010982">
    <property type="entry name" value="Lambda_DNA-bd_dom_sf"/>
</dbReference>
<evidence type="ECO:0000256" key="1">
    <source>
        <dbReference type="ARBA" id="ARBA00007227"/>
    </source>
</evidence>
<dbReference type="PATRIC" id="fig|1280953.3.peg.1841"/>
<dbReference type="SMART" id="SM00530">
    <property type="entry name" value="HTH_XRE"/>
    <property type="match status" value="1"/>
</dbReference>
<dbReference type="Pfam" id="PF01381">
    <property type="entry name" value="HTH_3"/>
    <property type="match status" value="1"/>
</dbReference>
<comment type="caution">
    <text evidence="3">The sequence shown here is derived from an EMBL/GenBank/DDBJ whole genome shotgun (WGS) entry which is preliminary data.</text>
</comment>
<gene>
    <name evidence="3" type="ORF">HOC_09119</name>
</gene>
<dbReference type="STRING" id="1280953.HOC_09119"/>
<name>A0A059G7M9_9PROT</name>
<dbReference type="RefSeq" id="WP_035537781.1">
    <property type="nucleotide sequence ID" value="NZ_ARYL01000012.1"/>
</dbReference>
<dbReference type="Proteomes" id="UP000024942">
    <property type="component" value="Unassembled WGS sequence"/>
</dbReference>
<evidence type="ECO:0000259" key="2">
    <source>
        <dbReference type="PROSITE" id="PS50943"/>
    </source>
</evidence>
<dbReference type="PANTHER" id="PTHR43236">
    <property type="entry name" value="ANTITOXIN HIGA1"/>
    <property type="match status" value="1"/>
</dbReference>
<dbReference type="EMBL" id="ARYL01000012">
    <property type="protein sequence ID" value="KDA02595.1"/>
    <property type="molecule type" value="Genomic_DNA"/>
</dbReference>
<dbReference type="PANTHER" id="PTHR43236:SF1">
    <property type="entry name" value="BLL7220 PROTEIN"/>
    <property type="match status" value="1"/>
</dbReference>
<dbReference type="GO" id="GO:0003677">
    <property type="term" value="F:DNA binding"/>
    <property type="evidence" value="ECO:0007669"/>
    <property type="project" value="InterPro"/>
</dbReference>
<dbReference type="CDD" id="cd00093">
    <property type="entry name" value="HTH_XRE"/>
    <property type="match status" value="1"/>
</dbReference>
<keyword evidence="4" id="KW-1185">Reference proteome</keyword>
<dbReference type="Gene3D" id="1.10.10.2910">
    <property type="match status" value="1"/>
</dbReference>
<sequence length="399" mass="45266">MNRNSKILPFPSAARETASGRHLIPERITEARIVEKLSQTDLSRLVGVKRQSISYFESGERNPDPETLRMIADALKQPMAYFATPSAPKFGKRTANFFRKHGPDTKRRNAASDQYAEWFSQVTFALTDFVNLPEVTLPSFEPSGEHDDPNRYTWDEIEELAGKTREHLGLGLGPISNVVRLVETHGVTVGRLILKGENVSAFSFWSGDRPFIFLASDKESSARARFDACHELAHLVLHRWVTQDEIDDKTRLKEIEKEADYFAGAFLLPRRSFPAEVLSPRLSSFLDLKLRWKVSIQAMVYRCKSLGIFDEDQCVNLYKQISAKNWRTKEPFDGPDGLPLEEPLLLRRVAELVFAENRMRRDELLCRLGFSPSIAELLLGLPNGSLADTPSDDLTIDLK</sequence>
<dbReference type="eggNOG" id="COG1396">
    <property type="taxonomic scope" value="Bacteria"/>
</dbReference>
<dbReference type="PROSITE" id="PS50943">
    <property type="entry name" value="HTH_CROC1"/>
    <property type="match status" value="1"/>
</dbReference>
<comment type="similarity">
    <text evidence="1">Belongs to the short-chain fatty acyl-CoA assimilation regulator (ScfR) family.</text>
</comment>
<organism evidence="3 4">
    <name type="scientific">Hyphomonas oceanitis SCH89</name>
    <dbReference type="NCBI Taxonomy" id="1280953"/>
    <lineage>
        <taxon>Bacteria</taxon>
        <taxon>Pseudomonadati</taxon>
        <taxon>Pseudomonadota</taxon>
        <taxon>Alphaproteobacteria</taxon>
        <taxon>Hyphomonadales</taxon>
        <taxon>Hyphomonadaceae</taxon>
        <taxon>Hyphomonas</taxon>
    </lineage>
</organism>
<dbReference type="SUPFAM" id="SSF47413">
    <property type="entry name" value="lambda repressor-like DNA-binding domains"/>
    <property type="match status" value="1"/>
</dbReference>
<evidence type="ECO:0000313" key="3">
    <source>
        <dbReference type="EMBL" id="KDA02595.1"/>
    </source>
</evidence>
<dbReference type="eggNOG" id="COG2856">
    <property type="taxonomic scope" value="Bacteria"/>
</dbReference>
<protein>
    <recommendedName>
        <fullName evidence="2">HTH cro/C1-type domain-containing protein</fullName>
    </recommendedName>
</protein>
<dbReference type="AlphaFoldDB" id="A0A059G7M9"/>
<dbReference type="InterPro" id="IPR052345">
    <property type="entry name" value="Rad_response_metalloprotease"/>
</dbReference>
<dbReference type="Pfam" id="PF06114">
    <property type="entry name" value="Peptidase_M78"/>
    <property type="match status" value="1"/>
</dbReference>
<dbReference type="InterPro" id="IPR010359">
    <property type="entry name" value="IrrE_HExxH"/>
</dbReference>
<proteinExistence type="inferred from homology"/>
<dbReference type="InterPro" id="IPR001387">
    <property type="entry name" value="Cro/C1-type_HTH"/>
</dbReference>
<dbReference type="Gene3D" id="1.10.260.40">
    <property type="entry name" value="lambda repressor-like DNA-binding domains"/>
    <property type="match status" value="1"/>
</dbReference>
<feature type="domain" description="HTH cro/C1-type" evidence="2">
    <location>
        <begin position="28"/>
        <end position="82"/>
    </location>
</feature>
<reference evidence="3 4" key="1">
    <citation type="journal article" date="2014" name="Antonie Van Leeuwenhoek">
        <title>Hyphomonas beringensis sp. nov. and Hyphomonas chukchiensis sp. nov., isolated from surface seawater of the Bering Sea and Chukchi Sea.</title>
        <authorList>
            <person name="Li C."/>
            <person name="Lai Q."/>
            <person name="Li G."/>
            <person name="Dong C."/>
            <person name="Wang J."/>
            <person name="Liao Y."/>
            <person name="Shao Z."/>
        </authorList>
    </citation>
    <scope>NUCLEOTIDE SEQUENCE [LARGE SCALE GENOMIC DNA]</scope>
    <source>
        <strain evidence="3 4">SCH89</strain>
    </source>
</reference>
<accession>A0A059G7M9</accession>